<evidence type="ECO:0000313" key="1">
    <source>
        <dbReference type="EMBL" id="KAA1421482.1"/>
    </source>
</evidence>
<comment type="caution">
    <text evidence="1">The sequence shown here is derived from an EMBL/GenBank/DDBJ whole genome shotgun (WGS) entry which is preliminary data.</text>
</comment>
<keyword evidence="1" id="KW-0808">Transferase</keyword>
<dbReference type="SUPFAM" id="SSF53335">
    <property type="entry name" value="S-adenosyl-L-methionine-dependent methyltransferases"/>
    <property type="match status" value="1"/>
</dbReference>
<dbReference type="NCBIfam" id="TIGR01444">
    <property type="entry name" value="fkbM_fam"/>
    <property type="match status" value="1"/>
</dbReference>
<name>A0A5B1LL93_9ACTN</name>
<organism evidence="1 2">
    <name type="scientific">Nocardioides humilatus</name>
    <dbReference type="NCBI Taxonomy" id="2607660"/>
    <lineage>
        <taxon>Bacteria</taxon>
        <taxon>Bacillati</taxon>
        <taxon>Actinomycetota</taxon>
        <taxon>Actinomycetes</taxon>
        <taxon>Propionibacteriales</taxon>
        <taxon>Nocardioidaceae</taxon>
        <taxon>Nocardioides</taxon>
    </lineage>
</organism>
<sequence length="306" mass="33439">MEVSTKLPVVPPKLRDLPSNVRHHLGWWVRDRFPNRKVVREVQGVKMVLPWPHRLPDYAGDGPYGQNLVRLAAALSEPASPVTVLDVGANVGDSALQILHATDAQILCVEADPYFLEYLHLNVDEDPRVAVVEALLTPDPKTEATTAVRTGGTTRFAEGEVGDALPTITPEALREKYPSFANLRLIKSDTDGYDVELVPAIAEAWGGARPVLFFEYDHRLSRLAGNDPLAVWPRLAELGYRDVAVWGNGGDALGRTTVADIGSRTAPLEEKVGIRAQTYWDVAVIHQDDLAGLAAVEQLVPAAQRL</sequence>
<accession>A0A5B1LL93</accession>
<dbReference type="GO" id="GO:0008168">
    <property type="term" value="F:methyltransferase activity"/>
    <property type="evidence" value="ECO:0007669"/>
    <property type="project" value="UniProtKB-KW"/>
</dbReference>
<evidence type="ECO:0000313" key="2">
    <source>
        <dbReference type="Proteomes" id="UP000325003"/>
    </source>
</evidence>
<dbReference type="InterPro" id="IPR006342">
    <property type="entry name" value="FkbM_mtfrase"/>
</dbReference>
<proteinExistence type="predicted"/>
<dbReference type="Proteomes" id="UP000325003">
    <property type="component" value="Unassembled WGS sequence"/>
</dbReference>
<dbReference type="GO" id="GO:0032259">
    <property type="term" value="P:methylation"/>
    <property type="evidence" value="ECO:0007669"/>
    <property type="project" value="UniProtKB-KW"/>
</dbReference>
<keyword evidence="1" id="KW-0489">Methyltransferase</keyword>
<reference evidence="1 2" key="1">
    <citation type="submission" date="2019-09" db="EMBL/GenBank/DDBJ databases">
        <title>Nocardioides panacisoli sp. nov., isolated from the soil of a ginseng field.</title>
        <authorList>
            <person name="Cho C."/>
        </authorList>
    </citation>
    <scope>NUCLEOTIDE SEQUENCE [LARGE SCALE GENOMIC DNA]</scope>
    <source>
        <strain evidence="1 2">BN130099</strain>
    </source>
</reference>
<reference evidence="1 2" key="2">
    <citation type="submission" date="2019-09" db="EMBL/GenBank/DDBJ databases">
        <authorList>
            <person name="Jin C."/>
        </authorList>
    </citation>
    <scope>NUCLEOTIDE SEQUENCE [LARGE SCALE GENOMIC DNA]</scope>
    <source>
        <strain evidence="1 2">BN130099</strain>
    </source>
</reference>
<keyword evidence="2" id="KW-1185">Reference proteome</keyword>
<dbReference type="AlphaFoldDB" id="A0A5B1LL93"/>
<gene>
    <name evidence="1" type="ORF">F0U44_04115</name>
</gene>
<protein>
    <submittedName>
        <fullName evidence="1">FkbM family methyltransferase</fullName>
    </submittedName>
</protein>
<dbReference type="EMBL" id="VUJV01000001">
    <property type="protein sequence ID" value="KAA1421482.1"/>
    <property type="molecule type" value="Genomic_DNA"/>
</dbReference>
<dbReference type="InterPro" id="IPR029063">
    <property type="entry name" value="SAM-dependent_MTases_sf"/>
</dbReference>
<dbReference type="Gene3D" id="3.40.50.150">
    <property type="entry name" value="Vaccinia Virus protein VP39"/>
    <property type="match status" value="1"/>
</dbReference>